<proteinExistence type="predicted"/>
<keyword evidence="2" id="KW-1185">Reference proteome</keyword>
<organism evidence="1 2">
    <name type="scientific">Actinacidiphila guanduensis</name>
    <dbReference type="NCBI Taxonomy" id="310781"/>
    <lineage>
        <taxon>Bacteria</taxon>
        <taxon>Bacillati</taxon>
        <taxon>Actinomycetota</taxon>
        <taxon>Actinomycetes</taxon>
        <taxon>Kitasatosporales</taxon>
        <taxon>Streptomycetaceae</taxon>
        <taxon>Actinacidiphila</taxon>
    </lineage>
</organism>
<sequence>MALCDYFSAPDDRAAAAVAGRSGGPAVCGLDAVPLTGVDPVVAVARLEAILTGCSYEEATRRPRAGRLLSSPQGDTPIVLSLSDTLLDALVQAEPSDLARAAGPWSRTAELAQARVDARTALIVLESLAALTRRAKADGRRVYCWWSL</sequence>
<dbReference type="STRING" id="310781.SAMN05216259_10849"/>
<evidence type="ECO:0000313" key="1">
    <source>
        <dbReference type="EMBL" id="SDO18278.1"/>
    </source>
</evidence>
<dbReference type="EMBL" id="FNIE01000008">
    <property type="protein sequence ID" value="SDO18278.1"/>
    <property type="molecule type" value="Genomic_DNA"/>
</dbReference>
<dbReference type="Proteomes" id="UP000199341">
    <property type="component" value="Unassembled WGS sequence"/>
</dbReference>
<evidence type="ECO:0000313" key="2">
    <source>
        <dbReference type="Proteomes" id="UP000199341"/>
    </source>
</evidence>
<dbReference type="AlphaFoldDB" id="A0A1H0HGJ0"/>
<dbReference type="OrthoDB" id="3537879at2"/>
<name>A0A1H0HGJ0_9ACTN</name>
<gene>
    <name evidence="1" type="ORF">SAMN05216259_10849</name>
</gene>
<dbReference type="RefSeq" id="WP_093785622.1">
    <property type="nucleotide sequence ID" value="NZ_FNIE01000008.1"/>
</dbReference>
<accession>A0A1H0HGJ0</accession>
<reference evidence="1 2" key="1">
    <citation type="submission" date="2016-10" db="EMBL/GenBank/DDBJ databases">
        <authorList>
            <person name="de Groot N.N."/>
        </authorList>
    </citation>
    <scope>NUCLEOTIDE SEQUENCE [LARGE SCALE GENOMIC DNA]</scope>
    <source>
        <strain evidence="1 2">CGMCC 4.2022</strain>
    </source>
</reference>
<protein>
    <submittedName>
        <fullName evidence="1">Uncharacterized protein</fullName>
    </submittedName>
</protein>